<dbReference type="Pfam" id="PF13516">
    <property type="entry name" value="LRR_6"/>
    <property type="match status" value="1"/>
</dbReference>
<dbReference type="SMART" id="SM00369">
    <property type="entry name" value="LRR_TYP"/>
    <property type="match status" value="5"/>
</dbReference>
<dbReference type="InParanoid" id="A0A139WKP1"/>
<dbReference type="OrthoDB" id="676979at2759"/>
<dbReference type="InterPro" id="IPR001611">
    <property type="entry name" value="Leu-rich_rpt"/>
</dbReference>
<name>A0A139WKP1_TRICA</name>
<accession>A0A139WKP1</accession>
<protein>
    <submittedName>
        <fullName evidence="4">Protein slit-like protein</fullName>
    </submittedName>
</protein>
<gene>
    <name evidence="4" type="primary">AUGUSTUS-3.0.2_34609</name>
    <name evidence="4" type="ORF">TcasGA2_TC034609</name>
</gene>
<keyword evidence="3" id="KW-0732">Signal</keyword>
<evidence type="ECO:0000256" key="1">
    <source>
        <dbReference type="ARBA" id="ARBA00022614"/>
    </source>
</evidence>
<feature type="chain" id="PRO_5007300133" evidence="3">
    <location>
        <begin position="20"/>
        <end position="261"/>
    </location>
</feature>
<dbReference type="InterPro" id="IPR032675">
    <property type="entry name" value="LRR_dom_sf"/>
</dbReference>
<dbReference type="PANTHER" id="PTHR24366:SF96">
    <property type="entry name" value="LEUCINE RICH REPEAT CONTAINING 53"/>
    <property type="match status" value="1"/>
</dbReference>
<dbReference type="InterPro" id="IPR003591">
    <property type="entry name" value="Leu-rich_rpt_typical-subtyp"/>
</dbReference>
<reference evidence="4 5" key="1">
    <citation type="journal article" date="2008" name="Nature">
        <title>The genome of the model beetle and pest Tribolium castaneum.</title>
        <authorList>
            <consortium name="Tribolium Genome Sequencing Consortium"/>
            <person name="Richards S."/>
            <person name="Gibbs R.A."/>
            <person name="Weinstock G.M."/>
            <person name="Brown S.J."/>
            <person name="Denell R."/>
            <person name="Beeman R.W."/>
            <person name="Gibbs R."/>
            <person name="Beeman R.W."/>
            <person name="Brown S.J."/>
            <person name="Bucher G."/>
            <person name="Friedrich M."/>
            <person name="Grimmelikhuijzen C.J."/>
            <person name="Klingler M."/>
            <person name="Lorenzen M."/>
            <person name="Richards S."/>
            <person name="Roth S."/>
            <person name="Schroder R."/>
            <person name="Tautz D."/>
            <person name="Zdobnov E.M."/>
            <person name="Muzny D."/>
            <person name="Gibbs R.A."/>
            <person name="Weinstock G.M."/>
            <person name="Attaway T."/>
            <person name="Bell S."/>
            <person name="Buhay C.J."/>
            <person name="Chandrabose M.N."/>
            <person name="Chavez D."/>
            <person name="Clerk-Blankenburg K.P."/>
            <person name="Cree A."/>
            <person name="Dao M."/>
            <person name="Davis C."/>
            <person name="Chacko J."/>
            <person name="Dinh H."/>
            <person name="Dugan-Rocha S."/>
            <person name="Fowler G."/>
            <person name="Garner T.T."/>
            <person name="Garnes J."/>
            <person name="Gnirke A."/>
            <person name="Hawes A."/>
            <person name="Hernandez J."/>
            <person name="Hines S."/>
            <person name="Holder M."/>
            <person name="Hume J."/>
            <person name="Jhangiani S.N."/>
            <person name="Joshi V."/>
            <person name="Khan Z.M."/>
            <person name="Jackson L."/>
            <person name="Kovar C."/>
            <person name="Kowis A."/>
            <person name="Lee S."/>
            <person name="Lewis L.R."/>
            <person name="Margolis J."/>
            <person name="Morgan M."/>
            <person name="Nazareth L.V."/>
            <person name="Nguyen N."/>
            <person name="Okwuonu G."/>
            <person name="Parker D."/>
            <person name="Richards S."/>
            <person name="Ruiz S.J."/>
            <person name="Santibanez J."/>
            <person name="Savard J."/>
            <person name="Scherer S.E."/>
            <person name="Schneider B."/>
            <person name="Sodergren E."/>
            <person name="Tautz D."/>
            <person name="Vattahil S."/>
            <person name="Villasana D."/>
            <person name="White C.S."/>
            <person name="Wright R."/>
            <person name="Park Y."/>
            <person name="Beeman R.W."/>
            <person name="Lord J."/>
            <person name="Oppert B."/>
            <person name="Lorenzen M."/>
            <person name="Brown S."/>
            <person name="Wang L."/>
            <person name="Savard J."/>
            <person name="Tautz D."/>
            <person name="Richards S."/>
            <person name="Weinstock G."/>
            <person name="Gibbs R.A."/>
            <person name="Liu Y."/>
            <person name="Worley K."/>
            <person name="Weinstock G."/>
            <person name="Elsik C.G."/>
            <person name="Reese J.T."/>
            <person name="Elhaik E."/>
            <person name="Landan G."/>
            <person name="Graur D."/>
            <person name="Arensburger P."/>
            <person name="Atkinson P."/>
            <person name="Beeman R.W."/>
            <person name="Beidler J."/>
            <person name="Brown S.J."/>
            <person name="Demuth J.P."/>
            <person name="Drury D.W."/>
            <person name="Du Y.Z."/>
            <person name="Fujiwara H."/>
            <person name="Lorenzen M."/>
            <person name="Maselli V."/>
            <person name="Osanai M."/>
            <person name="Park Y."/>
            <person name="Robertson H.M."/>
            <person name="Tu Z."/>
            <person name="Wang J.J."/>
            <person name="Wang S."/>
            <person name="Richards S."/>
            <person name="Song H."/>
            <person name="Zhang L."/>
            <person name="Sodergren E."/>
            <person name="Werner D."/>
            <person name="Stanke M."/>
            <person name="Morgenstern B."/>
            <person name="Solovyev V."/>
            <person name="Kosarev P."/>
            <person name="Brown G."/>
            <person name="Chen H.C."/>
            <person name="Ermolaeva O."/>
            <person name="Hlavina W."/>
            <person name="Kapustin Y."/>
            <person name="Kiryutin B."/>
            <person name="Kitts P."/>
            <person name="Maglott D."/>
            <person name="Pruitt K."/>
            <person name="Sapojnikov V."/>
            <person name="Souvorov A."/>
            <person name="Mackey A.J."/>
            <person name="Waterhouse R.M."/>
            <person name="Wyder S."/>
            <person name="Zdobnov E.M."/>
            <person name="Zdobnov E.M."/>
            <person name="Wyder S."/>
            <person name="Kriventseva E.V."/>
            <person name="Kadowaki T."/>
            <person name="Bork P."/>
            <person name="Aranda M."/>
            <person name="Bao R."/>
            <person name="Beermann A."/>
            <person name="Berns N."/>
            <person name="Bolognesi R."/>
            <person name="Bonneton F."/>
            <person name="Bopp D."/>
            <person name="Brown S.J."/>
            <person name="Bucher G."/>
            <person name="Butts T."/>
            <person name="Chaumot A."/>
            <person name="Denell R.E."/>
            <person name="Ferrier D.E."/>
            <person name="Friedrich M."/>
            <person name="Gordon C.M."/>
            <person name="Jindra M."/>
            <person name="Klingler M."/>
            <person name="Lan Q."/>
            <person name="Lattorff H.M."/>
            <person name="Laudet V."/>
            <person name="von Levetsow C."/>
            <person name="Liu Z."/>
            <person name="Lutz R."/>
            <person name="Lynch J.A."/>
            <person name="da Fonseca R.N."/>
            <person name="Posnien N."/>
            <person name="Reuter R."/>
            <person name="Roth S."/>
            <person name="Savard J."/>
            <person name="Schinko J.B."/>
            <person name="Schmitt C."/>
            <person name="Schoppmeier M."/>
            <person name="Schroder R."/>
            <person name="Shippy T.D."/>
            <person name="Simonnet F."/>
            <person name="Marques-Souza H."/>
            <person name="Tautz D."/>
            <person name="Tomoyasu Y."/>
            <person name="Trauner J."/>
            <person name="Van der Zee M."/>
            <person name="Vervoort M."/>
            <person name="Wittkopp N."/>
            <person name="Wimmer E.A."/>
            <person name="Yang X."/>
            <person name="Jones A.K."/>
            <person name="Sattelle D.B."/>
            <person name="Ebert P.R."/>
            <person name="Nelson D."/>
            <person name="Scott J.G."/>
            <person name="Beeman R.W."/>
            <person name="Muthukrishnan S."/>
            <person name="Kramer K.J."/>
            <person name="Arakane Y."/>
            <person name="Beeman R.W."/>
            <person name="Zhu Q."/>
            <person name="Hogenkamp D."/>
            <person name="Dixit R."/>
            <person name="Oppert B."/>
            <person name="Jiang H."/>
            <person name="Zou Z."/>
            <person name="Marshall J."/>
            <person name="Elpidina E."/>
            <person name="Vinokurov K."/>
            <person name="Oppert C."/>
            <person name="Zou Z."/>
            <person name="Evans J."/>
            <person name="Lu Z."/>
            <person name="Zhao P."/>
            <person name="Sumathipala N."/>
            <person name="Altincicek B."/>
            <person name="Vilcinskas A."/>
            <person name="Williams M."/>
            <person name="Hultmark D."/>
            <person name="Hetru C."/>
            <person name="Jiang H."/>
            <person name="Grimmelikhuijzen C.J."/>
            <person name="Hauser F."/>
            <person name="Cazzamali G."/>
            <person name="Williamson M."/>
            <person name="Park Y."/>
            <person name="Li B."/>
            <person name="Tanaka Y."/>
            <person name="Predel R."/>
            <person name="Neupert S."/>
            <person name="Schachtner J."/>
            <person name="Verleyen P."/>
            <person name="Raible F."/>
            <person name="Bork P."/>
            <person name="Friedrich M."/>
            <person name="Walden K.K."/>
            <person name="Robertson H.M."/>
            <person name="Angeli S."/>
            <person name="Foret S."/>
            <person name="Bucher G."/>
            <person name="Schuetz S."/>
            <person name="Maleszka R."/>
            <person name="Wimmer E.A."/>
            <person name="Beeman R.W."/>
            <person name="Lorenzen M."/>
            <person name="Tomoyasu Y."/>
            <person name="Miller S.C."/>
            <person name="Grossmann D."/>
            <person name="Bucher G."/>
        </authorList>
    </citation>
    <scope>NUCLEOTIDE SEQUENCE [LARGE SCALE GENOMIC DNA]</scope>
    <source>
        <strain evidence="4 5">Georgia GA2</strain>
    </source>
</reference>
<evidence type="ECO:0000256" key="3">
    <source>
        <dbReference type="SAM" id="SignalP"/>
    </source>
</evidence>
<keyword evidence="2" id="KW-0677">Repeat</keyword>
<dbReference type="EMBL" id="KQ971325">
    <property type="protein sequence ID" value="KYB28522.1"/>
    <property type="molecule type" value="Genomic_DNA"/>
</dbReference>
<feature type="signal peptide" evidence="3">
    <location>
        <begin position="1"/>
        <end position="19"/>
    </location>
</feature>
<dbReference type="PANTHER" id="PTHR24366">
    <property type="entry name" value="IG(IMMUNOGLOBULIN) AND LRR(LEUCINE RICH REPEAT) DOMAINS"/>
    <property type="match status" value="1"/>
</dbReference>
<dbReference type="Gene3D" id="3.80.10.10">
    <property type="entry name" value="Ribonuclease Inhibitor"/>
    <property type="match status" value="2"/>
</dbReference>
<evidence type="ECO:0000256" key="2">
    <source>
        <dbReference type="ARBA" id="ARBA00022737"/>
    </source>
</evidence>
<dbReference type="SUPFAM" id="SSF52058">
    <property type="entry name" value="L domain-like"/>
    <property type="match status" value="1"/>
</dbReference>
<dbReference type="Proteomes" id="UP000007266">
    <property type="component" value="Linkage group 3"/>
</dbReference>
<dbReference type="STRING" id="7070.A0A139WKP1"/>
<dbReference type="Pfam" id="PF13855">
    <property type="entry name" value="LRR_8"/>
    <property type="match status" value="2"/>
</dbReference>
<evidence type="ECO:0000313" key="4">
    <source>
        <dbReference type="EMBL" id="KYB28522.1"/>
    </source>
</evidence>
<evidence type="ECO:0000313" key="5">
    <source>
        <dbReference type="Proteomes" id="UP000007266"/>
    </source>
</evidence>
<reference evidence="4 5" key="2">
    <citation type="journal article" date="2010" name="Nucleic Acids Res.">
        <title>BeetleBase in 2010: revisions to provide comprehensive genomic information for Tribolium castaneum.</title>
        <authorList>
            <person name="Kim H.S."/>
            <person name="Murphy T."/>
            <person name="Xia J."/>
            <person name="Caragea D."/>
            <person name="Park Y."/>
            <person name="Beeman R.W."/>
            <person name="Lorenzen M.D."/>
            <person name="Butcher S."/>
            <person name="Manak J.R."/>
            <person name="Brown S.J."/>
        </authorList>
    </citation>
    <scope>GENOME REANNOTATION</scope>
    <source>
        <strain evidence="4 5">Georgia GA2</strain>
    </source>
</reference>
<dbReference type="eggNOG" id="KOG4237">
    <property type="taxonomic scope" value="Eukaryota"/>
</dbReference>
<sequence length="261" mass="29327">MSSVVNLVIFAIVWQKALLQPIDDPTTVASTPKIPEQLVKMGQSLEEIPQGCAEIKILNVAYNQISTLPAYIFSNKTFKSLTKIELNQNRISEIHSTAFRGLKQLTTVILSDNNITSLDPWTFKNNHKLEKLDISRNSITFSKQTVFLVSHTIQTLIVSFNKIDEISEFTFIGLPNLKNLVLDGNTLDSLGPKSFKSLSKLQYLSLANTGVYHLSKSMFSNNLPRIIDLQDTPFSARFEPPLRTVRNEAVGNLLKIDEIFT</sequence>
<dbReference type="AlphaFoldDB" id="A0A139WKP1"/>
<dbReference type="KEGG" id="tca:103314728"/>
<keyword evidence="5" id="KW-1185">Reference proteome</keyword>
<keyword evidence="1" id="KW-0433">Leucine-rich repeat</keyword>
<proteinExistence type="predicted"/>
<organism evidence="4 5">
    <name type="scientific">Tribolium castaneum</name>
    <name type="common">Red flour beetle</name>
    <dbReference type="NCBI Taxonomy" id="7070"/>
    <lineage>
        <taxon>Eukaryota</taxon>
        <taxon>Metazoa</taxon>
        <taxon>Ecdysozoa</taxon>
        <taxon>Arthropoda</taxon>
        <taxon>Hexapoda</taxon>
        <taxon>Insecta</taxon>
        <taxon>Pterygota</taxon>
        <taxon>Neoptera</taxon>
        <taxon>Endopterygota</taxon>
        <taxon>Coleoptera</taxon>
        <taxon>Polyphaga</taxon>
        <taxon>Cucujiformia</taxon>
        <taxon>Tenebrionidae</taxon>
        <taxon>Tenebrionidae incertae sedis</taxon>
        <taxon>Tribolium</taxon>
    </lineage>
</organism>